<dbReference type="InterPro" id="IPR025166">
    <property type="entry name" value="Integrase_DNA_bind_dom"/>
</dbReference>
<dbReference type="Proteomes" id="UP001559025">
    <property type="component" value="Unassembled WGS sequence"/>
</dbReference>
<reference evidence="8 9" key="1">
    <citation type="submission" date="2024-01" db="EMBL/GenBank/DDBJ databases">
        <title>New evidence supports the origin of RcGTA from prophage.</title>
        <authorList>
            <person name="Xu Y."/>
            <person name="Liu B."/>
            <person name="Chen F."/>
        </authorList>
    </citation>
    <scope>NUCLEOTIDE SEQUENCE [LARGE SCALE GENOMIC DNA]</scope>
    <source>
        <strain evidence="8 9">CBW1107-2</strain>
    </source>
</reference>
<dbReference type="PROSITE" id="PS51900">
    <property type="entry name" value="CB"/>
    <property type="match status" value="1"/>
</dbReference>
<keyword evidence="9" id="KW-1185">Reference proteome</keyword>
<accession>A0ABV3WT20</accession>
<dbReference type="PROSITE" id="PS51898">
    <property type="entry name" value="TYR_RECOMBINASE"/>
    <property type="match status" value="1"/>
</dbReference>
<dbReference type="CDD" id="cd00796">
    <property type="entry name" value="INT_Rci_Hp1_C"/>
    <property type="match status" value="1"/>
</dbReference>
<evidence type="ECO:0000256" key="2">
    <source>
        <dbReference type="ARBA" id="ARBA00022908"/>
    </source>
</evidence>
<comment type="similarity">
    <text evidence="1">Belongs to the 'phage' integrase family.</text>
</comment>
<evidence type="ECO:0000259" key="6">
    <source>
        <dbReference type="PROSITE" id="PS51898"/>
    </source>
</evidence>
<evidence type="ECO:0000313" key="9">
    <source>
        <dbReference type="Proteomes" id="UP001559025"/>
    </source>
</evidence>
<dbReference type="PANTHER" id="PTHR30629">
    <property type="entry name" value="PROPHAGE INTEGRASE"/>
    <property type="match status" value="1"/>
</dbReference>
<evidence type="ECO:0000256" key="1">
    <source>
        <dbReference type="ARBA" id="ARBA00008857"/>
    </source>
</evidence>
<dbReference type="Pfam" id="PF13356">
    <property type="entry name" value="Arm-DNA-bind_3"/>
    <property type="match status" value="1"/>
</dbReference>
<dbReference type="InterPro" id="IPR053876">
    <property type="entry name" value="Phage_int_M"/>
</dbReference>
<dbReference type="InterPro" id="IPR011010">
    <property type="entry name" value="DNA_brk_join_enz"/>
</dbReference>
<comment type="caution">
    <text evidence="8">The sequence shown here is derived from an EMBL/GenBank/DDBJ whole genome shotgun (WGS) entry which is preliminary data.</text>
</comment>
<dbReference type="InterPro" id="IPR010998">
    <property type="entry name" value="Integrase_recombinase_N"/>
</dbReference>
<dbReference type="Gene3D" id="1.10.443.10">
    <property type="entry name" value="Intergrase catalytic core"/>
    <property type="match status" value="1"/>
</dbReference>
<dbReference type="InterPro" id="IPR038488">
    <property type="entry name" value="Integrase_DNA-bd_sf"/>
</dbReference>
<evidence type="ECO:0000256" key="4">
    <source>
        <dbReference type="ARBA" id="ARBA00023172"/>
    </source>
</evidence>
<sequence>MTFSFDKPSINALEPPEKGNFIRYDRGHDKSVTGLGIRVTAGGSKAFILNYRIGRRERRLTIGDWPDWSITAARDYAAELKRDKIDRGIDPLGEREAQRDAKTISDLCDRFLSDYVAHECRPSTATDYAALIRLYIRPELKRVPVADLTQEDVKAVHRKITEQGKTYAANRMLAVLSKMMNLAIQWKWTPDPVNPVKGVKKNPEVKRKAYLKPAELARVSAALENLRDQQSANAIRLIMLTGARRSEVLKSRWDQFNHRTRVWTKPGATTKQGTEHEVHLSRAAAKLVIRMYRAARERAAIEGTKMSPYLFPNQGLRQNLRKLKRGEKPAKKTAVTPYQIDVKNAWAKVTAEAGIAGFRVHDLRHTYASVLVSAGLSLPLIGALLGHTQAQTTQRYAHLMADPQRAAANLAAAKINSK</sequence>
<proteinExistence type="inferred from homology"/>
<dbReference type="InterPro" id="IPR013762">
    <property type="entry name" value="Integrase-like_cat_sf"/>
</dbReference>
<keyword evidence="3 5" id="KW-0238">DNA-binding</keyword>
<dbReference type="RefSeq" id="WP_368802794.1">
    <property type="nucleotide sequence ID" value="NZ_JAZHFV010000002.1"/>
</dbReference>
<organism evidence="8 9">
    <name type="scientific">Neoaquamicrobium sediminum</name>
    <dbReference type="NCBI Taxonomy" id="1849104"/>
    <lineage>
        <taxon>Bacteria</taxon>
        <taxon>Pseudomonadati</taxon>
        <taxon>Pseudomonadota</taxon>
        <taxon>Alphaproteobacteria</taxon>
        <taxon>Hyphomicrobiales</taxon>
        <taxon>Phyllobacteriaceae</taxon>
        <taxon>Neoaquamicrobium</taxon>
    </lineage>
</organism>
<dbReference type="PANTHER" id="PTHR30629:SF2">
    <property type="entry name" value="PROPHAGE INTEGRASE INTS-RELATED"/>
    <property type="match status" value="1"/>
</dbReference>
<keyword evidence="4" id="KW-0233">DNA recombination</keyword>
<evidence type="ECO:0000256" key="3">
    <source>
        <dbReference type="ARBA" id="ARBA00023125"/>
    </source>
</evidence>
<dbReference type="EMBL" id="JAZHFV010000002">
    <property type="protein sequence ID" value="MEX4007685.1"/>
    <property type="molecule type" value="Genomic_DNA"/>
</dbReference>
<evidence type="ECO:0000256" key="5">
    <source>
        <dbReference type="PROSITE-ProRule" id="PRU01248"/>
    </source>
</evidence>
<feature type="domain" description="Core-binding (CB)" evidence="7">
    <location>
        <begin position="102"/>
        <end position="184"/>
    </location>
</feature>
<evidence type="ECO:0000259" key="7">
    <source>
        <dbReference type="PROSITE" id="PS51900"/>
    </source>
</evidence>
<dbReference type="Gene3D" id="1.10.150.130">
    <property type="match status" value="1"/>
</dbReference>
<dbReference type="Pfam" id="PF00589">
    <property type="entry name" value="Phage_integrase"/>
    <property type="match status" value="1"/>
</dbReference>
<protein>
    <submittedName>
        <fullName evidence="8">Site-specific integrase</fullName>
    </submittedName>
</protein>
<name>A0ABV3WT20_9HYPH</name>
<gene>
    <name evidence="8" type="ORF">V1479_10255</name>
</gene>
<dbReference type="InterPro" id="IPR002104">
    <property type="entry name" value="Integrase_catalytic"/>
</dbReference>
<feature type="domain" description="Tyr recombinase" evidence="6">
    <location>
        <begin position="206"/>
        <end position="409"/>
    </location>
</feature>
<dbReference type="SUPFAM" id="SSF56349">
    <property type="entry name" value="DNA breaking-rejoining enzymes"/>
    <property type="match status" value="1"/>
</dbReference>
<keyword evidence="2" id="KW-0229">DNA integration</keyword>
<dbReference type="InterPro" id="IPR044068">
    <property type="entry name" value="CB"/>
</dbReference>
<dbReference type="Pfam" id="PF22022">
    <property type="entry name" value="Phage_int_M"/>
    <property type="match status" value="1"/>
</dbReference>
<dbReference type="Gene3D" id="3.30.160.390">
    <property type="entry name" value="Integrase, DNA-binding domain"/>
    <property type="match status" value="1"/>
</dbReference>
<evidence type="ECO:0000313" key="8">
    <source>
        <dbReference type="EMBL" id="MEX4007685.1"/>
    </source>
</evidence>
<dbReference type="InterPro" id="IPR050808">
    <property type="entry name" value="Phage_Integrase"/>
</dbReference>